<evidence type="ECO:0000256" key="7">
    <source>
        <dbReference type="ARBA" id="ARBA00022840"/>
    </source>
</evidence>
<dbReference type="SMART" id="SM00388">
    <property type="entry name" value="HisKA"/>
    <property type="match status" value="1"/>
</dbReference>
<accession>A0ABS2DHC4</accession>
<dbReference type="PROSITE" id="PS50109">
    <property type="entry name" value="HIS_KIN"/>
    <property type="match status" value="1"/>
</dbReference>
<dbReference type="SUPFAM" id="SSF55874">
    <property type="entry name" value="ATPase domain of HSP90 chaperone/DNA topoisomerase II/histidine kinase"/>
    <property type="match status" value="1"/>
</dbReference>
<dbReference type="RefSeq" id="WP_204203248.1">
    <property type="nucleotide sequence ID" value="NZ_JAFELM010000028.1"/>
</dbReference>
<evidence type="ECO:0000259" key="10">
    <source>
        <dbReference type="PROSITE" id="PS50109"/>
    </source>
</evidence>
<keyword evidence="7" id="KW-0067">ATP-binding</keyword>
<dbReference type="InterPro" id="IPR003594">
    <property type="entry name" value="HATPase_dom"/>
</dbReference>
<keyword evidence="6" id="KW-0418">Kinase</keyword>
<dbReference type="CDD" id="cd00082">
    <property type="entry name" value="HisKA"/>
    <property type="match status" value="1"/>
</dbReference>
<comment type="caution">
    <text evidence="11">The sequence shown here is derived from an EMBL/GenBank/DDBJ whole genome shotgun (WGS) entry which is preliminary data.</text>
</comment>
<dbReference type="InterPro" id="IPR005467">
    <property type="entry name" value="His_kinase_dom"/>
</dbReference>
<dbReference type="InterPro" id="IPR003661">
    <property type="entry name" value="HisK_dim/P_dom"/>
</dbReference>
<evidence type="ECO:0000256" key="1">
    <source>
        <dbReference type="ARBA" id="ARBA00000085"/>
    </source>
</evidence>
<dbReference type="Gene3D" id="1.10.287.130">
    <property type="match status" value="1"/>
</dbReference>
<proteinExistence type="predicted"/>
<dbReference type="Proteomes" id="UP001518925">
    <property type="component" value="Unassembled WGS sequence"/>
</dbReference>
<dbReference type="Pfam" id="PF00512">
    <property type="entry name" value="HisKA"/>
    <property type="match status" value="1"/>
</dbReference>
<reference evidence="11 12" key="1">
    <citation type="submission" date="2021-02" db="EMBL/GenBank/DDBJ databases">
        <title>Bacillus sp. RD4P76, an endophyte from a halophyte.</title>
        <authorList>
            <person name="Sun J.-Q."/>
        </authorList>
    </citation>
    <scope>NUCLEOTIDE SEQUENCE [LARGE SCALE GENOMIC DNA]</scope>
    <source>
        <strain evidence="11 12">RD4P76</strain>
    </source>
</reference>
<dbReference type="SMART" id="SM00387">
    <property type="entry name" value="HATPase_c"/>
    <property type="match status" value="1"/>
</dbReference>
<evidence type="ECO:0000256" key="2">
    <source>
        <dbReference type="ARBA" id="ARBA00012438"/>
    </source>
</evidence>
<dbReference type="SUPFAM" id="SSF47384">
    <property type="entry name" value="Homodimeric domain of signal transducing histidine kinase"/>
    <property type="match status" value="1"/>
</dbReference>
<evidence type="ECO:0000256" key="5">
    <source>
        <dbReference type="ARBA" id="ARBA00022741"/>
    </source>
</evidence>
<keyword evidence="8" id="KW-0902">Two-component regulatory system</keyword>
<keyword evidence="3" id="KW-0597">Phosphoprotein</keyword>
<dbReference type="Pfam" id="PF02518">
    <property type="entry name" value="HATPase_c"/>
    <property type="match status" value="1"/>
</dbReference>
<keyword evidence="5" id="KW-0547">Nucleotide-binding</keyword>
<feature type="transmembrane region" description="Helical" evidence="9">
    <location>
        <begin position="162"/>
        <end position="180"/>
    </location>
</feature>
<keyword evidence="9" id="KW-0472">Membrane</keyword>
<dbReference type="EC" id="2.7.13.3" evidence="2"/>
<feature type="domain" description="Histidine kinase" evidence="10">
    <location>
        <begin position="208"/>
        <end position="414"/>
    </location>
</feature>
<evidence type="ECO:0000256" key="8">
    <source>
        <dbReference type="ARBA" id="ARBA00023012"/>
    </source>
</evidence>
<keyword evidence="4" id="KW-0808">Transferase</keyword>
<sequence>MLLNIGHVLNQVLIVLFPIWFYHLFLREEGYKNKRFKPKLTIVLVLSLLLTLVFSVPYGDHFVYDLKIIPMIIAFLYGSTLSGIIIVVLSVLYKVLFQDGNLLMTIVNFGIATGLLIVTSKKFKEFSLTAKLISISLIEWVITVTRSMWLVQTNNGEEVVTILIYSFISWLTLLSVVFIFENLHKQIELEYKVQRAETINVVGQLAASVAHEVRNPMTAVRGFLQLMRDNKNLNESQKRYINISLEELDHSQSILTEFLSLAKPSTTDLHKINLKDDLDNIIELMRSYTNFQAISIVASVEDDLFIKGDSSEIKQVFVNLMKNSIEAIGKSGKVKVSAYKRNGDVIVEIEDNGQGMSELQLKYLGTPFYSTKDKGTGVGLSVAYKIIHAMKGSIKVDSKLGEGTKFYIQLPTVNE</sequence>
<comment type="catalytic activity">
    <reaction evidence="1">
        <text>ATP + protein L-histidine = ADP + protein N-phospho-L-histidine.</text>
        <dbReference type="EC" id="2.7.13.3"/>
    </reaction>
</comment>
<gene>
    <name evidence="11" type="ORF">JR050_09435</name>
</gene>
<protein>
    <recommendedName>
        <fullName evidence="2">histidine kinase</fullName>
        <ecNumber evidence="2">2.7.13.3</ecNumber>
    </recommendedName>
</protein>
<dbReference type="EMBL" id="JAFELM010000028">
    <property type="protein sequence ID" value="MBM6617889.1"/>
    <property type="molecule type" value="Genomic_DNA"/>
</dbReference>
<dbReference type="InterPro" id="IPR036097">
    <property type="entry name" value="HisK_dim/P_sf"/>
</dbReference>
<dbReference type="InterPro" id="IPR004358">
    <property type="entry name" value="Sig_transdc_His_kin-like_C"/>
</dbReference>
<feature type="transmembrane region" description="Helical" evidence="9">
    <location>
        <begin position="40"/>
        <end position="59"/>
    </location>
</feature>
<dbReference type="PRINTS" id="PR00344">
    <property type="entry name" value="BCTRLSENSOR"/>
</dbReference>
<evidence type="ECO:0000256" key="9">
    <source>
        <dbReference type="SAM" id="Phobius"/>
    </source>
</evidence>
<keyword evidence="12" id="KW-1185">Reference proteome</keyword>
<dbReference type="PANTHER" id="PTHR43065:SF46">
    <property type="entry name" value="C4-DICARBOXYLATE TRANSPORT SENSOR PROTEIN DCTB"/>
    <property type="match status" value="1"/>
</dbReference>
<feature type="transmembrane region" description="Helical" evidence="9">
    <location>
        <begin position="7"/>
        <end position="25"/>
    </location>
</feature>
<evidence type="ECO:0000256" key="4">
    <source>
        <dbReference type="ARBA" id="ARBA00022679"/>
    </source>
</evidence>
<feature type="transmembrane region" description="Helical" evidence="9">
    <location>
        <begin position="71"/>
        <end position="96"/>
    </location>
</feature>
<dbReference type="InterPro" id="IPR036890">
    <property type="entry name" value="HATPase_C_sf"/>
</dbReference>
<keyword evidence="9" id="KW-0812">Transmembrane</keyword>
<feature type="transmembrane region" description="Helical" evidence="9">
    <location>
        <begin position="102"/>
        <end position="120"/>
    </location>
</feature>
<evidence type="ECO:0000313" key="12">
    <source>
        <dbReference type="Proteomes" id="UP001518925"/>
    </source>
</evidence>
<evidence type="ECO:0000256" key="3">
    <source>
        <dbReference type="ARBA" id="ARBA00022553"/>
    </source>
</evidence>
<name>A0ABS2DHC4_9BACI</name>
<dbReference type="PANTHER" id="PTHR43065">
    <property type="entry name" value="SENSOR HISTIDINE KINASE"/>
    <property type="match status" value="1"/>
</dbReference>
<organism evidence="11 12">
    <name type="scientific">Bacillus suaedaesalsae</name>
    <dbReference type="NCBI Taxonomy" id="2810349"/>
    <lineage>
        <taxon>Bacteria</taxon>
        <taxon>Bacillati</taxon>
        <taxon>Bacillota</taxon>
        <taxon>Bacilli</taxon>
        <taxon>Bacillales</taxon>
        <taxon>Bacillaceae</taxon>
        <taxon>Bacillus</taxon>
    </lineage>
</organism>
<evidence type="ECO:0000313" key="11">
    <source>
        <dbReference type="EMBL" id="MBM6617889.1"/>
    </source>
</evidence>
<keyword evidence="9" id="KW-1133">Transmembrane helix</keyword>
<evidence type="ECO:0000256" key="6">
    <source>
        <dbReference type="ARBA" id="ARBA00022777"/>
    </source>
</evidence>
<dbReference type="Gene3D" id="3.30.565.10">
    <property type="entry name" value="Histidine kinase-like ATPase, C-terminal domain"/>
    <property type="match status" value="1"/>
</dbReference>